<name>A0A1G9DZ71_9ACTN</name>
<dbReference type="AlphaFoldDB" id="A0A1G9DZ71"/>
<reference evidence="3" key="1">
    <citation type="submission" date="2016-10" db="EMBL/GenBank/DDBJ databases">
        <authorList>
            <person name="Varghese N."/>
            <person name="Submissions S."/>
        </authorList>
    </citation>
    <scope>NUCLEOTIDE SEQUENCE [LARGE SCALE GENOMIC DNA]</scope>
    <source>
        <strain evidence="3">CGMCC 4.3147</strain>
    </source>
</reference>
<protein>
    <submittedName>
        <fullName evidence="2">Prevent-host-death family protein</fullName>
    </submittedName>
</protein>
<sequence>MRELNQHTAQVLAHVEAGEAVTVTKNGRPIAVIQPVDTPSEPVYGFRTDPMGDDDKAPVFNGHPLFAERVDDWLTGFGSDDY</sequence>
<dbReference type="InterPro" id="IPR036165">
    <property type="entry name" value="YefM-like_sf"/>
</dbReference>
<gene>
    <name evidence="2" type="ORF">SAMN05216298_1195</name>
</gene>
<accession>A0A1G9DZ71</accession>
<dbReference type="SUPFAM" id="SSF143120">
    <property type="entry name" value="YefM-like"/>
    <property type="match status" value="1"/>
</dbReference>
<organism evidence="2 3">
    <name type="scientific">Glycomyces sambucus</name>
    <dbReference type="NCBI Taxonomy" id="380244"/>
    <lineage>
        <taxon>Bacteria</taxon>
        <taxon>Bacillati</taxon>
        <taxon>Actinomycetota</taxon>
        <taxon>Actinomycetes</taxon>
        <taxon>Glycomycetales</taxon>
        <taxon>Glycomycetaceae</taxon>
        <taxon>Glycomyces</taxon>
    </lineage>
</organism>
<dbReference type="EMBL" id="FNGF01000001">
    <property type="protein sequence ID" value="SDK69155.1"/>
    <property type="molecule type" value="Genomic_DNA"/>
</dbReference>
<evidence type="ECO:0000313" key="2">
    <source>
        <dbReference type="EMBL" id="SDK69155.1"/>
    </source>
</evidence>
<evidence type="ECO:0000313" key="3">
    <source>
        <dbReference type="Proteomes" id="UP000198662"/>
    </source>
</evidence>
<proteinExistence type="inferred from homology"/>
<evidence type="ECO:0000256" key="1">
    <source>
        <dbReference type="ARBA" id="ARBA00009981"/>
    </source>
</evidence>
<dbReference type="Gene3D" id="3.40.1620.10">
    <property type="entry name" value="YefM-like domain"/>
    <property type="match status" value="1"/>
</dbReference>
<comment type="similarity">
    <text evidence="1">Belongs to the phD/YefM antitoxin family.</text>
</comment>
<dbReference type="NCBIfam" id="TIGR01552">
    <property type="entry name" value="phd_fam"/>
    <property type="match status" value="1"/>
</dbReference>
<keyword evidence="3" id="KW-1185">Reference proteome</keyword>
<dbReference type="Proteomes" id="UP000198662">
    <property type="component" value="Unassembled WGS sequence"/>
</dbReference>
<dbReference type="STRING" id="380244.SAMN05216298_1195"/>